<feature type="binding site" evidence="7">
    <location>
        <position position="301"/>
    </location>
    <ligand>
        <name>[4Fe-4S] cluster</name>
        <dbReference type="ChEBI" id="CHEBI:49883"/>
    </ligand>
</feature>
<comment type="function">
    <text evidence="7">Converts 2C-methyl-D-erythritol 2,4-cyclodiphosphate (ME-2,4cPP) into 1-hydroxy-2-methyl-2-(E)-butenyl 4-diphosphate.</text>
</comment>
<dbReference type="Gene3D" id="3.30.413.10">
    <property type="entry name" value="Sulfite Reductase Hemoprotein, domain 1"/>
    <property type="match status" value="1"/>
</dbReference>
<evidence type="ECO:0000256" key="5">
    <source>
        <dbReference type="ARBA" id="ARBA00023014"/>
    </source>
</evidence>
<dbReference type="Pfam" id="PF04551">
    <property type="entry name" value="GcpE"/>
    <property type="match status" value="1"/>
</dbReference>
<dbReference type="PANTHER" id="PTHR30454:SF0">
    <property type="entry name" value="4-HYDROXY-3-METHYLBUT-2-EN-1-YL DIPHOSPHATE SYNTHASE (FERREDOXIN), CHLOROPLASTIC"/>
    <property type="match status" value="1"/>
</dbReference>
<dbReference type="InterPro" id="IPR016425">
    <property type="entry name" value="IspG_bac"/>
</dbReference>
<gene>
    <name evidence="7 10" type="primary">ispG</name>
    <name evidence="10" type="synonym">gcpE</name>
    <name evidence="10" type="ORF">N7603_03145</name>
</gene>
<feature type="binding site" evidence="7">
    <location>
        <position position="259"/>
    </location>
    <ligand>
        <name>[4Fe-4S] cluster</name>
        <dbReference type="ChEBI" id="CHEBI:49883"/>
    </ligand>
</feature>
<dbReference type="Proteomes" id="UP001209076">
    <property type="component" value="Unassembled WGS sequence"/>
</dbReference>
<evidence type="ECO:0000256" key="3">
    <source>
        <dbReference type="ARBA" id="ARBA00023002"/>
    </source>
</evidence>
<dbReference type="InterPro" id="IPR058578">
    <property type="entry name" value="IspG_TIM"/>
</dbReference>
<keyword evidence="5 7" id="KW-0411">Iron-sulfur</keyword>
<dbReference type="Gene3D" id="3.20.20.20">
    <property type="entry name" value="Dihydropteroate synthase-like"/>
    <property type="match status" value="1"/>
</dbReference>
<proteinExistence type="inferred from homology"/>
<keyword evidence="1 7" id="KW-0004">4Fe-4S</keyword>
<keyword evidence="4 7" id="KW-0408">Iron</keyword>
<comment type="caution">
    <text evidence="10">The sequence shown here is derived from an EMBL/GenBank/DDBJ whole genome shotgun (WGS) entry which is preliminary data.</text>
</comment>
<evidence type="ECO:0000313" key="11">
    <source>
        <dbReference type="Proteomes" id="UP001209076"/>
    </source>
</evidence>
<sequence length="344" mass="37648">MQRLQTRPIKVGNLIMGGNNHVYIQSMTTTFTKDIESTVKQIHQLEKAGCEIVRVAVLDKVDAAALGEIKRQIHIPLVADIHFDYKLALEAINQGVDKIRLNPGNIQDRSKVALVVEACKAKNIPIRIGVNSGSLPDGLEPTAENMIKVAKGHVEILESLNFYDIALSLKATDMNLMIETYRLAAKTFPYPLHLGVTEAGTAFSGAIKSAMGIGILLHEGIGNTIRVSLTDNPEIEIRAAKEILKNLNLRNDIPNLISCPTCGRIQYDMIDIAKRIETYLQGVNKHINVAIMGCKVNGPGEAKHADIGVAGGKGEAVIFKHGQIVKKIKESEVYDTLVKMIDEF</sequence>
<dbReference type="NCBIfam" id="NF001540">
    <property type="entry name" value="PRK00366.1"/>
    <property type="match status" value="1"/>
</dbReference>
<evidence type="ECO:0000256" key="4">
    <source>
        <dbReference type="ARBA" id="ARBA00023004"/>
    </source>
</evidence>
<dbReference type="EC" id="1.17.7.3" evidence="7"/>
<keyword evidence="3 7" id="KW-0560">Oxidoreductase</keyword>
<comment type="similarity">
    <text evidence="7">Belongs to the IspG family.</text>
</comment>
<feature type="binding site" evidence="7">
    <location>
        <position position="294"/>
    </location>
    <ligand>
        <name>[4Fe-4S] cluster</name>
        <dbReference type="ChEBI" id="CHEBI:49883"/>
    </ligand>
</feature>
<evidence type="ECO:0000259" key="8">
    <source>
        <dbReference type="Pfam" id="PF04551"/>
    </source>
</evidence>
<evidence type="ECO:0000256" key="1">
    <source>
        <dbReference type="ARBA" id="ARBA00022485"/>
    </source>
</evidence>
<dbReference type="InterPro" id="IPR011005">
    <property type="entry name" value="Dihydropteroate_synth-like_sf"/>
</dbReference>
<evidence type="ECO:0000256" key="7">
    <source>
        <dbReference type="HAMAP-Rule" id="MF_00159"/>
    </source>
</evidence>
<reference evidence="11" key="1">
    <citation type="submission" date="2023-07" db="EMBL/GenBank/DDBJ databases">
        <title>Novel Mycoplasma species identified in domestic and wild animals.</title>
        <authorList>
            <person name="Volokhov D.V."/>
            <person name="Furtak V.A."/>
            <person name="Zagorodnyaya T.A."/>
        </authorList>
    </citation>
    <scope>NUCLEOTIDE SEQUENCE [LARGE SCALE GENOMIC DNA]</scope>
    <source>
        <strain evidence="11">92-19</strain>
    </source>
</reference>
<dbReference type="InterPro" id="IPR045854">
    <property type="entry name" value="NO2/SO3_Rdtase_4Fe4S_sf"/>
</dbReference>
<organism evidence="10 11">
    <name type="scientific">Paracholeplasma vituli</name>
    <dbReference type="NCBI Taxonomy" id="69473"/>
    <lineage>
        <taxon>Bacteria</taxon>
        <taxon>Bacillati</taxon>
        <taxon>Mycoplasmatota</taxon>
        <taxon>Mollicutes</taxon>
        <taxon>Acholeplasmatales</taxon>
        <taxon>Acholeplasmataceae</taxon>
        <taxon>Paracholeplasma</taxon>
    </lineage>
</organism>
<dbReference type="HAMAP" id="MF_00159">
    <property type="entry name" value="IspG"/>
    <property type="match status" value="1"/>
</dbReference>
<dbReference type="SUPFAM" id="SSF56014">
    <property type="entry name" value="Nitrite and sulphite reductase 4Fe-4S domain-like"/>
    <property type="match status" value="1"/>
</dbReference>
<feature type="binding site" evidence="7">
    <location>
        <position position="262"/>
    </location>
    <ligand>
        <name>[4Fe-4S] cluster</name>
        <dbReference type="ChEBI" id="CHEBI:49883"/>
    </ligand>
</feature>
<dbReference type="PIRSF" id="PIRSF004640">
    <property type="entry name" value="IspG"/>
    <property type="match status" value="1"/>
</dbReference>
<dbReference type="NCBIfam" id="TIGR00612">
    <property type="entry name" value="ispG_gcpE"/>
    <property type="match status" value="1"/>
</dbReference>
<dbReference type="GO" id="GO:0046429">
    <property type="term" value="F:4-hydroxy-3-methylbut-2-en-1-yl diphosphate synthase activity (ferredoxin)"/>
    <property type="evidence" value="ECO:0007669"/>
    <property type="project" value="UniProtKB-EC"/>
</dbReference>
<evidence type="ECO:0000259" key="9">
    <source>
        <dbReference type="Pfam" id="PF26540"/>
    </source>
</evidence>
<keyword evidence="11" id="KW-1185">Reference proteome</keyword>
<feature type="domain" description="IspG TIM-barrel" evidence="8">
    <location>
        <begin position="6"/>
        <end position="240"/>
    </location>
</feature>
<dbReference type="InterPro" id="IPR058579">
    <property type="entry name" value="IspG_C"/>
</dbReference>
<dbReference type="Pfam" id="PF26540">
    <property type="entry name" value="GcpE_C"/>
    <property type="match status" value="1"/>
</dbReference>
<comment type="catalytic activity">
    <reaction evidence="7">
        <text>(2E)-4-hydroxy-3-methylbut-2-enyl diphosphate + oxidized [flavodoxin] + H2O + 2 H(+) = 2-C-methyl-D-erythritol 2,4-cyclic diphosphate + reduced [flavodoxin]</text>
        <dbReference type="Rhea" id="RHEA:43604"/>
        <dbReference type="Rhea" id="RHEA-COMP:10622"/>
        <dbReference type="Rhea" id="RHEA-COMP:10623"/>
        <dbReference type="ChEBI" id="CHEBI:15377"/>
        <dbReference type="ChEBI" id="CHEBI:15378"/>
        <dbReference type="ChEBI" id="CHEBI:57618"/>
        <dbReference type="ChEBI" id="CHEBI:58210"/>
        <dbReference type="ChEBI" id="CHEBI:58483"/>
        <dbReference type="ChEBI" id="CHEBI:128753"/>
        <dbReference type="EC" id="1.17.7.3"/>
    </reaction>
</comment>
<dbReference type="InterPro" id="IPR004588">
    <property type="entry name" value="IspG_bac-typ"/>
</dbReference>
<protein>
    <recommendedName>
        <fullName evidence="7">4-hydroxy-3-methylbut-2-en-1-yl diphosphate synthase (flavodoxin)</fullName>
        <ecNumber evidence="7">1.17.7.3</ecNumber>
    </recommendedName>
    <alternativeName>
        <fullName evidence="7">1-hydroxy-2-methyl-2-(E)-butenyl 4-diphosphate synthase</fullName>
    </alternativeName>
</protein>
<name>A0ABT2PY45_9MOLU</name>
<evidence type="ECO:0000256" key="6">
    <source>
        <dbReference type="ARBA" id="ARBA00023229"/>
    </source>
</evidence>
<dbReference type="PANTHER" id="PTHR30454">
    <property type="entry name" value="4-HYDROXY-3-METHYLBUT-2-EN-1-YL DIPHOSPHATE SYNTHASE"/>
    <property type="match status" value="1"/>
</dbReference>
<dbReference type="RefSeq" id="WP_262095890.1">
    <property type="nucleotide sequence ID" value="NZ_JAOEGN010000004.1"/>
</dbReference>
<keyword evidence="6 7" id="KW-0414">Isoprene biosynthesis</keyword>
<evidence type="ECO:0000313" key="10">
    <source>
        <dbReference type="EMBL" id="MCU0104647.1"/>
    </source>
</evidence>
<dbReference type="SUPFAM" id="SSF51717">
    <property type="entry name" value="Dihydropteroate synthetase-like"/>
    <property type="match status" value="1"/>
</dbReference>
<comment type="cofactor">
    <cofactor evidence="7">
        <name>[4Fe-4S] cluster</name>
        <dbReference type="ChEBI" id="CHEBI:49883"/>
    </cofactor>
    <text evidence="7">Binds 1 [4Fe-4S] cluster.</text>
</comment>
<dbReference type="EMBL" id="JAOEGN010000004">
    <property type="protein sequence ID" value="MCU0104647.1"/>
    <property type="molecule type" value="Genomic_DNA"/>
</dbReference>
<feature type="domain" description="IspG C-terminal" evidence="9">
    <location>
        <begin position="255"/>
        <end position="342"/>
    </location>
</feature>
<accession>A0ABT2PY45</accession>
<comment type="pathway">
    <text evidence="7">Isoprenoid biosynthesis; isopentenyl diphosphate biosynthesis via DXP pathway; isopentenyl diphosphate from 1-deoxy-D-xylulose 5-phosphate: step 5/6.</text>
</comment>
<evidence type="ECO:0000256" key="2">
    <source>
        <dbReference type="ARBA" id="ARBA00022723"/>
    </source>
</evidence>
<keyword evidence="2 7" id="KW-0479">Metal-binding</keyword>